<dbReference type="VEuPathDB" id="FungiDB:PSTT_07295"/>
<feature type="non-terminal residue" evidence="1">
    <location>
        <position position="1"/>
    </location>
</feature>
<comment type="caution">
    <text evidence="1">The sequence shown here is derived from an EMBL/GenBank/DDBJ whole genome shotgun (WGS) entry which is preliminary data.</text>
</comment>
<dbReference type="VEuPathDB" id="FungiDB:PSHT_06969"/>
<dbReference type="OrthoDB" id="2498281at2759"/>
<evidence type="ECO:0000313" key="2">
    <source>
        <dbReference type="Proteomes" id="UP000238274"/>
    </source>
</evidence>
<accession>A0A2S4W1A6</accession>
<evidence type="ECO:0000313" key="1">
    <source>
        <dbReference type="EMBL" id="POW15575.1"/>
    </source>
</evidence>
<dbReference type="AlphaFoldDB" id="A0A2S4W1A6"/>
<reference evidence="1 2" key="1">
    <citation type="submission" date="2017-12" db="EMBL/GenBank/DDBJ databases">
        <title>Gene loss provides genomic basis for host adaptation in cereal stripe rust fungi.</title>
        <authorList>
            <person name="Xia C."/>
        </authorList>
    </citation>
    <scope>NUCLEOTIDE SEQUENCE [LARGE SCALE GENOMIC DNA]</scope>
    <source>
        <strain evidence="1 2">93TX-2</strain>
    </source>
</reference>
<sequence>EYDPPDRIAQYDDWIDHRYHQDYHVDHCVIGQAPVSVDPRYLGSIAPPMDHHTFERTSFQVDSGSSFQVDCGYIESNGLPMDQHSIGPSAFFASQPVEQAIIRVPSPSCQARRQKKGKQSTSAINHPPGNRLIHVECLIHTPLKKTQPQGGTRMAQKHKIAGVTAKEAYKKIPSKAGKNNITWDTNDDSLAAFKHAVIVGIQRDDVGVFADHVALYDEMKQVTWHASIPHGGNFSAKNKANINTQDHFSKFLVKCDLAGESKCLQEDPKSVARVAAVIAGLEKSQAKKSKYILADDIKPKEDWAPSAGALSQANVMKIAATLGETHPPRPRLTGKHECGALVNPKNDSEYVLLTTERMILWAQAMTVNPEVTAYIPPVSPAFDWQTRLPAEAPATNLSPKPNPIPPAVPGSAMGQQLPNGLTPWNGPPTPIQQAPAAPIYPHLPQPMGYPAPFMFNSFPPHYYGHPPPQMGGQFTYHPSQVFPGQPSGNPYTLPHPPMYHAGDVSAQLAQGSSTSQAVVNPNQSLPSLKFTHVNPSLDQVREALNQLSITHYTSFQDFTATELEDAGFKKAHARALTASIGRLERHLKKTRANNNNA</sequence>
<gene>
    <name evidence="1" type="ORF">PSHT_06969</name>
</gene>
<protein>
    <submittedName>
        <fullName evidence="1">Uncharacterized protein</fullName>
    </submittedName>
</protein>
<dbReference type="EMBL" id="PKSM01000084">
    <property type="protein sequence ID" value="POW15575.1"/>
    <property type="molecule type" value="Genomic_DNA"/>
</dbReference>
<keyword evidence="2" id="KW-1185">Reference proteome</keyword>
<reference evidence="2" key="2">
    <citation type="journal article" date="2018" name="BMC Genomics">
        <title>Genomic insights into host adaptation between the wheat stripe rust pathogen (Puccinia striiformis f. sp. tritici) and the barley stripe rust pathogen (Puccinia striiformis f. sp. hordei).</title>
        <authorList>
            <person name="Xia C."/>
            <person name="Wang M."/>
            <person name="Yin C."/>
            <person name="Cornejo O.E."/>
            <person name="Hulbert S.H."/>
            <person name="Chen X."/>
        </authorList>
    </citation>
    <scope>NUCLEOTIDE SEQUENCE [LARGE SCALE GENOMIC DNA]</scope>
    <source>
        <strain evidence="2">93TX-2</strain>
    </source>
</reference>
<name>A0A2S4W1A6_9BASI</name>
<dbReference type="Proteomes" id="UP000238274">
    <property type="component" value="Unassembled WGS sequence"/>
</dbReference>
<organism evidence="1 2">
    <name type="scientific">Puccinia striiformis</name>
    <dbReference type="NCBI Taxonomy" id="27350"/>
    <lineage>
        <taxon>Eukaryota</taxon>
        <taxon>Fungi</taxon>
        <taxon>Dikarya</taxon>
        <taxon>Basidiomycota</taxon>
        <taxon>Pucciniomycotina</taxon>
        <taxon>Pucciniomycetes</taxon>
        <taxon>Pucciniales</taxon>
        <taxon>Pucciniaceae</taxon>
        <taxon>Puccinia</taxon>
    </lineage>
</organism>
<feature type="non-terminal residue" evidence="1">
    <location>
        <position position="597"/>
    </location>
</feature>
<proteinExistence type="predicted"/>
<reference evidence="2" key="3">
    <citation type="journal article" date="2018" name="Mol. Plant Microbe Interact.">
        <title>Genome sequence resources for the wheat stripe rust pathogen (Puccinia striiformis f. sp. tritici) and the barley stripe rust pathogen (Puccinia striiformis f. sp. hordei).</title>
        <authorList>
            <person name="Xia C."/>
            <person name="Wang M."/>
            <person name="Yin C."/>
            <person name="Cornejo O.E."/>
            <person name="Hulbert S.H."/>
            <person name="Chen X."/>
        </authorList>
    </citation>
    <scope>NUCLEOTIDE SEQUENCE [LARGE SCALE GENOMIC DNA]</scope>
    <source>
        <strain evidence="2">93TX-2</strain>
    </source>
</reference>